<keyword evidence="1" id="KW-0812">Transmembrane</keyword>
<gene>
    <name evidence="2" type="ORF">DVJ77_09940</name>
</gene>
<organism evidence="2 3">
    <name type="scientific">Dyella tabacisoli</name>
    <dbReference type="NCBI Taxonomy" id="2282381"/>
    <lineage>
        <taxon>Bacteria</taxon>
        <taxon>Pseudomonadati</taxon>
        <taxon>Pseudomonadota</taxon>
        <taxon>Gammaproteobacteria</taxon>
        <taxon>Lysobacterales</taxon>
        <taxon>Rhodanobacteraceae</taxon>
        <taxon>Dyella</taxon>
    </lineage>
</organism>
<dbReference type="AlphaFoldDB" id="A0A369UN47"/>
<proteinExistence type="predicted"/>
<evidence type="ECO:0000313" key="2">
    <source>
        <dbReference type="EMBL" id="RDD81495.1"/>
    </source>
</evidence>
<feature type="transmembrane region" description="Helical" evidence="1">
    <location>
        <begin position="20"/>
        <end position="39"/>
    </location>
</feature>
<keyword evidence="1" id="KW-0472">Membrane</keyword>
<keyword evidence="1" id="KW-1133">Transmembrane helix</keyword>
<dbReference type="OrthoDB" id="1492993at2"/>
<keyword evidence="3" id="KW-1185">Reference proteome</keyword>
<evidence type="ECO:0000313" key="3">
    <source>
        <dbReference type="Proteomes" id="UP000253782"/>
    </source>
</evidence>
<dbReference type="Proteomes" id="UP000253782">
    <property type="component" value="Unassembled WGS sequence"/>
</dbReference>
<evidence type="ECO:0000256" key="1">
    <source>
        <dbReference type="SAM" id="Phobius"/>
    </source>
</evidence>
<accession>A0A369UN47</accession>
<name>A0A369UN47_9GAMM</name>
<dbReference type="RefSeq" id="WP_114845366.1">
    <property type="nucleotide sequence ID" value="NZ_JBHSPE010000005.1"/>
</dbReference>
<reference evidence="2 3" key="1">
    <citation type="submission" date="2018-07" db="EMBL/GenBank/DDBJ databases">
        <title>Dyella tabacisoli L4-6T, whole genome shotgun sequence.</title>
        <authorList>
            <person name="Zhou X.-K."/>
            <person name="Li W.-J."/>
            <person name="Duan Y.-Q."/>
        </authorList>
    </citation>
    <scope>NUCLEOTIDE SEQUENCE [LARGE SCALE GENOMIC DNA]</scope>
    <source>
        <strain evidence="2 3">L4-6</strain>
    </source>
</reference>
<protein>
    <submittedName>
        <fullName evidence="2">Uncharacterized protein</fullName>
    </submittedName>
</protein>
<sequence>MLLDVEPPEPHKTGHHKIDLIIGGSALFLSLVSLAIAVLHGHTMERMANANTQLVQANSWPFLQVTTSNEDDNGERLIALTVKNAGVGPAKIYSSELRYKGEIIQKWQKFLDDCCSVPGTSKLSYSSSDNASFGVVRAGEAVNILRVAGSDENRLAWNKLNVARDGVSFKICYCSVFDECWTTNGKTLSPTPVKTCEAKEEMGPQG</sequence>
<dbReference type="EMBL" id="QQAH01000009">
    <property type="protein sequence ID" value="RDD81495.1"/>
    <property type="molecule type" value="Genomic_DNA"/>
</dbReference>
<comment type="caution">
    <text evidence="2">The sequence shown here is derived from an EMBL/GenBank/DDBJ whole genome shotgun (WGS) entry which is preliminary data.</text>
</comment>